<evidence type="ECO:0000256" key="1">
    <source>
        <dbReference type="ARBA" id="ARBA00023015"/>
    </source>
</evidence>
<dbReference type="InterPro" id="IPR028978">
    <property type="entry name" value="Chorismate_lyase_/UTRA_dom_sf"/>
</dbReference>
<dbReference type="SUPFAM" id="SSF64288">
    <property type="entry name" value="Chorismate lyase-like"/>
    <property type="match status" value="1"/>
</dbReference>
<evidence type="ECO:0000256" key="2">
    <source>
        <dbReference type="ARBA" id="ARBA00023125"/>
    </source>
</evidence>
<dbReference type="PANTHER" id="PTHR44846:SF1">
    <property type="entry name" value="MANNOSYL-D-GLYCERATE TRANSPORT_METABOLISM SYSTEM REPRESSOR MNGR-RELATED"/>
    <property type="match status" value="1"/>
</dbReference>
<keyword evidence="3" id="KW-0804">Transcription</keyword>
<name>D1AMM8_SEBTE</name>
<dbReference type="GO" id="GO:0003700">
    <property type="term" value="F:DNA-binding transcription factor activity"/>
    <property type="evidence" value="ECO:0007669"/>
    <property type="project" value="InterPro"/>
</dbReference>
<sequence length="245" mass="28998">MKLKNSKLPLYHQLAEKITEEIKNNNLKEDEKIPSEREYCERYKVSRSTVREAVKHLEQTGYLYRIQGKGTYVSPKMMKQNLLEFYSFTEEMKKLGKTPSSIIKSFKITTADKETAKKLNIQDESKIYCLERIRLADEVPIMIEKTYLPLSRFPRLTKNDFVKNPMYTVFINEYNVTFEKAVEKFSVAYPGRDTAKKLLLTQNIPCIKLERTTYESERVIEYTVGIIRGDRFQFEVTLDNNRRHF</sequence>
<dbReference type="FunFam" id="1.10.10.10:FF:000079">
    <property type="entry name" value="GntR family transcriptional regulator"/>
    <property type="match status" value="1"/>
</dbReference>
<dbReference type="InterPro" id="IPR000524">
    <property type="entry name" value="Tscrpt_reg_HTH_GntR"/>
</dbReference>
<accession>D1AMM8</accession>
<evidence type="ECO:0000313" key="5">
    <source>
        <dbReference type="EMBL" id="ACZ09602.1"/>
    </source>
</evidence>
<dbReference type="HOGENOM" id="CLU_063236_4_2_0"/>
<dbReference type="EMBL" id="CP001739">
    <property type="protein sequence ID" value="ACZ09602.1"/>
    <property type="molecule type" value="Genomic_DNA"/>
</dbReference>
<organism evidence="5 6">
    <name type="scientific">Sebaldella termitidis (strain ATCC 33386 / NCTC 11300)</name>
    <dbReference type="NCBI Taxonomy" id="526218"/>
    <lineage>
        <taxon>Bacteria</taxon>
        <taxon>Fusobacteriati</taxon>
        <taxon>Fusobacteriota</taxon>
        <taxon>Fusobacteriia</taxon>
        <taxon>Fusobacteriales</taxon>
        <taxon>Leptotrichiaceae</taxon>
        <taxon>Sebaldella</taxon>
    </lineage>
</organism>
<dbReference type="CDD" id="cd07377">
    <property type="entry name" value="WHTH_GntR"/>
    <property type="match status" value="1"/>
</dbReference>
<evidence type="ECO:0000313" key="6">
    <source>
        <dbReference type="Proteomes" id="UP000000845"/>
    </source>
</evidence>
<dbReference type="STRING" id="526218.Sterm_2757"/>
<evidence type="ECO:0000259" key="4">
    <source>
        <dbReference type="PROSITE" id="PS50949"/>
    </source>
</evidence>
<protein>
    <submittedName>
        <fullName evidence="5">Transcriptional regulator, GntR family</fullName>
    </submittedName>
</protein>
<keyword evidence="2" id="KW-0238">DNA-binding</keyword>
<dbReference type="InterPro" id="IPR036390">
    <property type="entry name" value="WH_DNA-bd_sf"/>
</dbReference>
<dbReference type="SMART" id="SM00866">
    <property type="entry name" value="UTRA"/>
    <property type="match status" value="1"/>
</dbReference>
<feature type="domain" description="HTH gntR-type" evidence="4">
    <location>
        <begin position="8"/>
        <end position="76"/>
    </location>
</feature>
<reference evidence="5 6" key="2">
    <citation type="journal article" date="2010" name="Stand. Genomic Sci.">
        <title>Complete genome sequence of Sebaldella termitidis type strain (NCTC 11300).</title>
        <authorList>
            <person name="Harmon-Smith M."/>
            <person name="Celia L."/>
            <person name="Chertkov O."/>
            <person name="Lapidus A."/>
            <person name="Copeland A."/>
            <person name="Glavina Del Rio T."/>
            <person name="Nolan M."/>
            <person name="Lucas S."/>
            <person name="Tice H."/>
            <person name="Cheng J.F."/>
            <person name="Han C."/>
            <person name="Detter J.C."/>
            <person name="Bruce D."/>
            <person name="Goodwin L."/>
            <person name="Pitluck S."/>
            <person name="Pati A."/>
            <person name="Liolios K."/>
            <person name="Ivanova N."/>
            <person name="Mavromatis K."/>
            <person name="Mikhailova N."/>
            <person name="Chen A."/>
            <person name="Palaniappan K."/>
            <person name="Land M."/>
            <person name="Hauser L."/>
            <person name="Chang Y.J."/>
            <person name="Jeffries C.D."/>
            <person name="Brettin T."/>
            <person name="Goker M."/>
            <person name="Beck B."/>
            <person name="Bristow J."/>
            <person name="Eisen J.A."/>
            <person name="Markowitz V."/>
            <person name="Hugenholtz P."/>
            <person name="Kyrpides N.C."/>
            <person name="Klenk H.P."/>
            <person name="Chen F."/>
        </authorList>
    </citation>
    <scope>NUCLEOTIDE SEQUENCE [LARGE SCALE GENOMIC DNA]</scope>
    <source>
        <strain evidence="6">ATCC 33386 / NCTC 11300</strain>
    </source>
</reference>
<keyword evidence="1" id="KW-0805">Transcription regulation</keyword>
<dbReference type="PRINTS" id="PR00035">
    <property type="entry name" value="HTHGNTR"/>
</dbReference>
<dbReference type="InterPro" id="IPR011663">
    <property type="entry name" value="UTRA"/>
</dbReference>
<proteinExistence type="predicted"/>
<reference evidence="6" key="1">
    <citation type="submission" date="2009-09" db="EMBL/GenBank/DDBJ databases">
        <title>The complete chromosome of Sebaldella termitidis ATCC 33386.</title>
        <authorList>
            <consortium name="US DOE Joint Genome Institute (JGI-PGF)"/>
            <person name="Lucas S."/>
            <person name="Copeland A."/>
            <person name="Lapidus A."/>
            <person name="Glavina del Rio T."/>
            <person name="Dalin E."/>
            <person name="Tice H."/>
            <person name="Bruce D."/>
            <person name="Goodwin L."/>
            <person name="Pitluck S."/>
            <person name="Kyrpides N."/>
            <person name="Mavromatis K."/>
            <person name="Ivanova N."/>
            <person name="Mikhailova N."/>
            <person name="Sims D."/>
            <person name="Meincke L."/>
            <person name="Brettin T."/>
            <person name="Detter J.C."/>
            <person name="Han C."/>
            <person name="Larimer F."/>
            <person name="Land M."/>
            <person name="Hauser L."/>
            <person name="Markowitz V."/>
            <person name="Cheng J.F."/>
            <person name="Hugenholtz P."/>
            <person name="Woyke T."/>
            <person name="Wu D."/>
            <person name="Eisen J.A."/>
        </authorList>
    </citation>
    <scope>NUCLEOTIDE SEQUENCE [LARGE SCALE GENOMIC DNA]</scope>
    <source>
        <strain evidence="6">ATCC 33386 / NCTC 11300</strain>
    </source>
</reference>
<keyword evidence="6" id="KW-1185">Reference proteome</keyword>
<gene>
    <name evidence="5" type="ordered locus">Sterm_2757</name>
</gene>
<dbReference type="PROSITE" id="PS50949">
    <property type="entry name" value="HTH_GNTR"/>
    <property type="match status" value="1"/>
</dbReference>
<dbReference type="GO" id="GO:0003677">
    <property type="term" value="F:DNA binding"/>
    <property type="evidence" value="ECO:0007669"/>
    <property type="project" value="UniProtKB-KW"/>
</dbReference>
<dbReference type="KEGG" id="str:Sterm_2757"/>
<evidence type="ECO:0000256" key="3">
    <source>
        <dbReference type="ARBA" id="ARBA00023163"/>
    </source>
</evidence>
<dbReference type="SMART" id="SM00345">
    <property type="entry name" value="HTH_GNTR"/>
    <property type="match status" value="1"/>
</dbReference>
<dbReference type="Gene3D" id="1.10.10.10">
    <property type="entry name" value="Winged helix-like DNA-binding domain superfamily/Winged helix DNA-binding domain"/>
    <property type="match status" value="1"/>
</dbReference>
<dbReference type="Pfam" id="PF00392">
    <property type="entry name" value="GntR"/>
    <property type="match status" value="1"/>
</dbReference>
<dbReference type="Gene3D" id="3.40.1410.10">
    <property type="entry name" value="Chorismate lyase-like"/>
    <property type="match status" value="1"/>
</dbReference>
<dbReference type="Proteomes" id="UP000000845">
    <property type="component" value="Chromosome"/>
</dbReference>
<dbReference type="RefSeq" id="WP_012862196.1">
    <property type="nucleotide sequence ID" value="NC_013517.1"/>
</dbReference>
<dbReference type="InterPro" id="IPR036388">
    <property type="entry name" value="WH-like_DNA-bd_sf"/>
</dbReference>
<dbReference type="SUPFAM" id="SSF46785">
    <property type="entry name" value="Winged helix' DNA-binding domain"/>
    <property type="match status" value="1"/>
</dbReference>
<dbReference type="PANTHER" id="PTHR44846">
    <property type="entry name" value="MANNOSYL-D-GLYCERATE TRANSPORT/METABOLISM SYSTEM REPRESSOR MNGR-RELATED"/>
    <property type="match status" value="1"/>
</dbReference>
<dbReference type="GO" id="GO:0045892">
    <property type="term" value="P:negative regulation of DNA-templated transcription"/>
    <property type="evidence" value="ECO:0007669"/>
    <property type="project" value="TreeGrafter"/>
</dbReference>
<dbReference type="AlphaFoldDB" id="D1AMM8"/>
<dbReference type="Pfam" id="PF07702">
    <property type="entry name" value="UTRA"/>
    <property type="match status" value="1"/>
</dbReference>
<dbReference type="eggNOG" id="COG2188">
    <property type="taxonomic scope" value="Bacteria"/>
</dbReference>
<dbReference type="InterPro" id="IPR050679">
    <property type="entry name" value="Bact_HTH_transcr_reg"/>
</dbReference>